<keyword evidence="3" id="KW-1185">Reference proteome</keyword>
<evidence type="ECO:0000259" key="1">
    <source>
        <dbReference type="PROSITE" id="PS50093"/>
    </source>
</evidence>
<gene>
    <name evidence="2" type="ORF">JG540_02645</name>
</gene>
<feature type="domain" description="PKD" evidence="1">
    <location>
        <begin position="89"/>
        <end position="120"/>
    </location>
</feature>
<dbReference type="Proteomes" id="UP000595895">
    <property type="component" value="Chromosome"/>
</dbReference>
<dbReference type="InterPro" id="IPR000601">
    <property type="entry name" value="PKD_dom"/>
</dbReference>
<evidence type="ECO:0000313" key="3">
    <source>
        <dbReference type="Proteomes" id="UP000595895"/>
    </source>
</evidence>
<dbReference type="RefSeq" id="WP_200276858.1">
    <property type="nucleotide sequence ID" value="NZ_CP066802.1"/>
</dbReference>
<organism evidence="2 3">
    <name type="scientific">Actinomyces weissii</name>
    <dbReference type="NCBI Taxonomy" id="675090"/>
    <lineage>
        <taxon>Bacteria</taxon>
        <taxon>Bacillati</taxon>
        <taxon>Actinomycetota</taxon>
        <taxon>Actinomycetes</taxon>
        <taxon>Actinomycetales</taxon>
        <taxon>Actinomycetaceae</taxon>
        <taxon>Actinomyces</taxon>
    </lineage>
</organism>
<dbReference type="SUPFAM" id="SSF49299">
    <property type="entry name" value="PKD domain"/>
    <property type="match status" value="1"/>
</dbReference>
<protein>
    <submittedName>
        <fullName evidence="2">Zinc transporter</fullName>
    </submittedName>
</protein>
<dbReference type="EMBL" id="CP066802">
    <property type="protein sequence ID" value="QQM67799.1"/>
    <property type="molecule type" value="Genomic_DNA"/>
</dbReference>
<dbReference type="InterPro" id="IPR035986">
    <property type="entry name" value="PKD_dom_sf"/>
</dbReference>
<evidence type="ECO:0000313" key="2">
    <source>
        <dbReference type="EMBL" id="QQM67799.1"/>
    </source>
</evidence>
<dbReference type="AlphaFoldDB" id="A0A7T7S2U0"/>
<proteinExistence type="predicted"/>
<name>A0A7T7S2U0_9ACTO</name>
<sequence length="184" mass="19753">MYFQVWNACQEPPAEPVAPGGPQPAARPGGKRVITITRSQVARLLVGGSGITRQPPSLNTRLNMPLIVYTSPSPQTLSTTVLGTPVTITATPKSYTWSWGDGTTTTTTDPGHPYPNHSVYHYYQAPAQGLHITLTTSWSATYTTPEGTTRPVAGTITTTSTTTAFNVKDYTAVLTDEAEEEQGR</sequence>
<reference evidence="2 3" key="1">
    <citation type="submission" date="2020-12" db="EMBL/GenBank/DDBJ databases">
        <authorList>
            <person name="Zhou J."/>
        </authorList>
    </citation>
    <scope>NUCLEOTIDE SEQUENCE [LARGE SCALE GENOMIC DNA]</scope>
    <source>
        <strain evidence="2 3">CCUG 61299</strain>
    </source>
</reference>
<dbReference type="PROSITE" id="PS50093">
    <property type="entry name" value="PKD"/>
    <property type="match status" value="1"/>
</dbReference>
<accession>A0A7T7S2U0</accession>
<dbReference type="KEGG" id="awe:JG540_02645"/>